<feature type="compositionally biased region" description="Acidic residues" evidence="9">
    <location>
        <begin position="433"/>
        <end position="443"/>
    </location>
</feature>
<feature type="compositionally biased region" description="Basic and acidic residues" evidence="9">
    <location>
        <begin position="456"/>
        <end position="479"/>
    </location>
</feature>
<dbReference type="CDD" id="cd22289">
    <property type="entry name" value="RecQL4_SLD2_NTD"/>
    <property type="match status" value="1"/>
</dbReference>
<dbReference type="GO" id="GO:0003697">
    <property type="term" value="F:single-stranded DNA binding"/>
    <property type="evidence" value="ECO:0007669"/>
    <property type="project" value="TreeGrafter"/>
</dbReference>
<keyword evidence="4 8" id="KW-0235">DNA replication</keyword>
<dbReference type="PANTHER" id="PTHR28124:SF1">
    <property type="entry name" value="DNA REPLICATION REGULATOR SLD2"/>
    <property type="match status" value="1"/>
</dbReference>
<evidence type="ECO:0000256" key="5">
    <source>
        <dbReference type="ARBA" id="ARBA00023242"/>
    </source>
</evidence>
<dbReference type="GO" id="GO:0031261">
    <property type="term" value="C:DNA replication preinitiation complex"/>
    <property type="evidence" value="ECO:0007669"/>
    <property type="project" value="TreeGrafter"/>
</dbReference>
<evidence type="ECO:0000256" key="9">
    <source>
        <dbReference type="SAM" id="MobiDB-lite"/>
    </source>
</evidence>
<dbReference type="InterPro" id="IPR021110">
    <property type="entry name" value="DNA_rep_checkpnt_protein"/>
</dbReference>
<keyword evidence="11" id="KW-1185">Reference proteome</keyword>
<dbReference type="EMBL" id="JAUKUD010000003">
    <property type="protein sequence ID" value="KAK0749937.1"/>
    <property type="molecule type" value="Genomic_DNA"/>
</dbReference>
<comment type="function">
    <text evidence="7 8">Has a role in the initiation of DNA replication. Required at S-phase checkpoint.</text>
</comment>
<dbReference type="Gene3D" id="1.10.10.1460">
    <property type="match status" value="1"/>
</dbReference>
<dbReference type="PANTHER" id="PTHR28124">
    <property type="entry name" value="DNA REPLICATION REGULATOR SLD2"/>
    <property type="match status" value="1"/>
</dbReference>
<proteinExistence type="inferred from homology"/>
<keyword evidence="5 8" id="KW-0539">Nucleus</keyword>
<evidence type="ECO:0000256" key="6">
    <source>
        <dbReference type="ARBA" id="ARBA00023306"/>
    </source>
</evidence>
<feature type="compositionally biased region" description="Basic and acidic residues" evidence="9">
    <location>
        <begin position="56"/>
        <end position="83"/>
    </location>
</feature>
<accession>A0AA40F2C2</accession>
<comment type="subcellular location">
    <subcellularLocation>
        <location evidence="1 8">Nucleus</location>
    </subcellularLocation>
</comment>
<comment type="caution">
    <text evidence="10">The sequence shown here is derived from an EMBL/GenBank/DDBJ whole genome shotgun (WGS) entry which is preliminary data.</text>
</comment>
<sequence>MDTQTRAKYESQSQDLRADLKTWENDWAKANRGKKPGRDDIKQNPDIAQKYKQYSKIRDVLAGKISPDDLDRPPREERKRKQPESSTLPPSTPSKRSKVFHTPSKSHSQTLPVRSPAPSAGLATPSISRTLFSPVVPTSIGPTPQKDGHVLGLFDLLAGTPSRTKDTNPAISATPRSKKHDHDTASTPGRLGRTPVTPGRFVHVQGLTTPLHERHRNAVGKRTPSSSRSVSKLQFGTPAFLRRTTAPLPPVDENGEWKVGPLRLPKKPIARSLSSIVAGLRKIEDEALDEELDVLREMEMEEAGIAPPPKKAAPTLVESEKLAVDDDAEVEDSQIKELELRPDRPVLLGGFDDENAYDSSAGEQLDRGQPLRVYKKKGQKRTTRRSNLKPTRSKRPANAAGDEEDEEEVVLETQVKAPGGEEEPVDGLMSGSDFDEAESDEDEAEKKKAKAKKDKKAKEKKDKDKKEKGKGKEKEEGTVKKAVRKVKATAHANFKRLKLRQGGAKGGPAHNSRFRRKR</sequence>
<comment type="similarity">
    <text evidence="2 8">Belongs to the SLD2 family.</text>
</comment>
<evidence type="ECO:0000256" key="4">
    <source>
        <dbReference type="ARBA" id="ARBA00022705"/>
    </source>
</evidence>
<feature type="region of interest" description="Disordered" evidence="9">
    <location>
        <begin position="322"/>
        <end position="518"/>
    </location>
</feature>
<dbReference type="GO" id="GO:0003688">
    <property type="term" value="F:DNA replication origin binding"/>
    <property type="evidence" value="ECO:0007669"/>
    <property type="project" value="TreeGrafter"/>
</dbReference>
<feature type="compositionally biased region" description="Basic residues" evidence="9">
    <location>
        <begin position="373"/>
        <end position="395"/>
    </location>
</feature>
<feature type="compositionally biased region" description="Basic residues" evidence="9">
    <location>
        <begin position="481"/>
        <end position="499"/>
    </location>
</feature>
<feature type="compositionally biased region" description="Acidic residues" evidence="9">
    <location>
        <begin position="401"/>
        <end position="410"/>
    </location>
</feature>
<evidence type="ECO:0000313" key="10">
    <source>
        <dbReference type="EMBL" id="KAK0749937.1"/>
    </source>
</evidence>
<evidence type="ECO:0000256" key="3">
    <source>
        <dbReference type="ARBA" id="ARBA00018363"/>
    </source>
</evidence>
<organism evidence="10 11">
    <name type="scientific">Schizothecium vesticola</name>
    <dbReference type="NCBI Taxonomy" id="314040"/>
    <lineage>
        <taxon>Eukaryota</taxon>
        <taxon>Fungi</taxon>
        <taxon>Dikarya</taxon>
        <taxon>Ascomycota</taxon>
        <taxon>Pezizomycotina</taxon>
        <taxon>Sordariomycetes</taxon>
        <taxon>Sordariomycetidae</taxon>
        <taxon>Sordariales</taxon>
        <taxon>Schizotheciaceae</taxon>
        <taxon>Schizothecium</taxon>
    </lineage>
</organism>
<feature type="compositionally biased region" description="Basic and acidic residues" evidence="9">
    <location>
        <begin position="333"/>
        <end position="344"/>
    </location>
</feature>
<protein>
    <recommendedName>
        <fullName evidence="3 8">DNA replication regulator SLD2</fullName>
    </recommendedName>
</protein>
<evidence type="ECO:0000313" key="11">
    <source>
        <dbReference type="Proteomes" id="UP001172155"/>
    </source>
</evidence>
<dbReference type="InterPro" id="IPR040203">
    <property type="entry name" value="Sld2"/>
</dbReference>
<feature type="region of interest" description="Disordered" evidence="9">
    <location>
        <begin position="160"/>
        <end position="198"/>
    </location>
</feature>
<evidence type="ECO:0000256" key="2">
    <source>
        <dbReference type="ARBA" id="ARBA00007276"/>
    </source>
</evidence>
<dbReference type="Pfam" id="PF11719">
    <property type="entry name" value="Drc1-Sld2"/>
    <property type="match status" value="1"/>
</dbReference>
<evidence type="ECO:0000256" key="7">
    <source>
        <dbReference type="ARBA" id="ARBA00025253"/>
    </source>
</evidence>
<dbReference type="GO" id="GO:0006270">
    <property type="term" value="P:DNA replication initiation"/>
    <property type="evidence" value="ECO:0007669"/>
    <property type="project" value="UniProtKB-UniRule"/>
</dbReference>
<dbReference type="GO" id="GO:1902977">
    <property type="term" value="P:mitotic DNA replication preinitiation complex assembly"/>
    <property type="evidence" value="ECO:0007669"/>
    <property type="project" value="TreeGrafter"/>
</dbReference>
<feature type="compositionally biased region" description="Polar residues" evidence="9">
    <location>
        <begin position="103"/>
        <end position="112"/>
    </location>
</feature>
<dbReference type="Proteomes" id="UP001172155">
    <property type="component" value="Unassembled WGS sequence"/>
</dbReference>
<feature type="region of interest" description="Disordered" evidence="9">
    <location>
        <begin position="28"/>
        <end position="125"/>
    </location>
</feature>
<reference evidence="10" key="1">
    <citation type="submission" date="2023-06" db="EMBL/GenBank/DDBJ databases">
        <title>Genome-scale phylogeny and comparative genomics of the fungal order Sordariales.</title>
        <authorList>
            <consortium name="Lawrence Berkeley National Laboratory"/>
            <person name="Hensen N."/>
            <person name="Bonometti L."/>
            <person name="Westerberg I."/>
            <person name="Brannstrom I.O."/>
            <person name="Guillou S."/>
            <person name="Cros-Aarteil S."/>
            <person name="Calhoun S."/>
            <person name="Haridas S."/>
            <person name="Kuo A."/>
            <person name="Mondo S."/>
            <person name="Pangilinan J."/>
            <person name="Riley R."/>
            <person name="LaButti K."/>
            <person name="Andreopoulos B."/>
            <person name="Lipzen A."/>
            <person name="Chen C."/>
            <person name="Yanf M."/>
            <person name="Daum C."/>
            <person name="Ng V."/>
            <person name="Clum A."/>
            <person name="Steindorff A."/>
            <person name="Ohm R."/>
            <person name="Martin F."/>
            <person name="Silar P."/>
            <person name="Natvig D."/>
            <person name="Lalanne C."/>
            <person name="Gautier V."/>
            <person name="Ament-velasquez S.L."/>
            <person name="Kruys A."/>
            <person name="Hutchinson M.I."/>
            <person name="Powell A.J."/>
            <person name="Barry K."/>
            <person name="Miller A.N."/>
            <person name="Grigoriev I.V."/>
            <person name="Debuchy R."/>
            <person name="Gladieux P."/>
            <person name="Thoren M.H."/>
            <person name="Johannesson H."/>
        </authorList>
    </citation>
    <scope>NUCLEOTIDE SEQUENCE</scope>
    <source>
        <strain evidence="10">SMH3187-1</strain>
    </source>
</reference>
<name>A0AA40F2C2_9PEZI</name>
<evidence type="ECO:0000256" key="1">
    <source>
        <dbReference type="ARBA" id="ARBA00004123"/>
    </source>
</evidence>
<evidence type="ECO:0000256" key="8">
    <source>
        <dbReference type="RuleBase" id="RU367067"/>
    </source>
</evidence>
<dbReference type="GO" id="GO:0000727">
    <property type="term" value="P:double-strand break repair via break-induced replication"/>
    <property type="evidence" value="ECO:0007669"/>
    <property type="project" value="TreeGrafter"/>
</dbReference>
<dbReference type="FunFam" id="1.10.10.1460:FF:000001">
    <property type="entry name" value="DNA replication regulator Sld2"/>
    <property type="match status" value="1"/>
</dbReference>
<keyword evidence="6 8" id="KW-0131">Cell cycle</keyword>
<dbReference type="AlphaFoldDB" id="A0AA40F2C2"/>
<gene>
    <name evidence="10" type="ORF">B0T18DRAFT_427981</name>
</gene>